<evidence type="ECO:0000256" key="1">
    <source>
        <dbReference type="SAM" id="Phobius"/>
    </source>
</evidence>
<evidence type="ECO:0000313" key="2">
    <source>
        <dbReference type="EMBL" id="PJZ68249.1"/>
    </source>
</evidence>
<gene>
    <name evidence="2" type="ORF">CH360_17180</name>
    <name evidence="3" type="ORF">CH373_04455</name>
</gene>
<proteinExistence type="predicted"/>
<comment type="caution">
    <text evidence="3">The sequence shown here is derived from an EMBL/GenBank/DDBJ whole genome shotgun (WGS) entry which is preliminary data.</text>
</comment>
<sequence length="268" mass="30802">MKSKLIPFYLFFLEILFVFISCSSPKFQVRQNPKDRNWQKEKLLLLPASYVNELAGLSKPMEIYEANTFVGFVYFSGGLVRIQKDLGVQTTTKNIELKSQSEFRKLSSDWIDSSISSLLRKKAYNLSPYSSKITFQKPKLRKDYSLSEDNGQDNINVPKIEYIFEELSKESSEALSKSGAKYAIIPLVQYYYGNNAGWFIGQDWGCMAGARIGVQILVYDIESKRVVADAFFDKKWKSPLKPSVNSSEYYQEIGKLQNSVEQDFSDFF</sequence>
<protein>
    <submittedName>
        <fullName evidence="3">Uncharacterized protein</fullName>
    </submittedName>
</protein>
<evidence type="ECO:0000313" key="4">
    <source>
        <dbReference type="Proteomes" id="UP000231962"/>
    </source>
</evidence>
<dbReference type="EMBL" id="NPDY01000028">
    <property type="protein sequence ID" value="PJZ68249.1"/>
    <property type="molecule type" value="Genomic_DNA"/>
</dbReference>
<dbReference type="Proteomes" id="UP000231990">
    <property type="component" value="Unassembled WGS sequence"/>
</dbReference>
<reference evidence="4 5" key="1">
    <citation type="submission" date="2017-07" db="EMBL/GenBank/DDBJ databases">
        <title>Leptospira spp. isolated from tropical soils.</title>
        <authorList>
            <person name="Thibeaux R."/>
            <person name="Iraola G."/>
            <person name="Ferres I."/>
            <person name="Bierque E."/>
            <person name="Girault D."/>
            <person name="Soupe-Gilbert M.-E."/>
            <person name="Picardeau M."/>
            <person name="Goarant C."/>
        </authorList>
    </citation>
    <scope>NUCLEOTIDE SEQUENCE [LARGE SCALE GENOMIC DNA]</scope>
    <source>
        <strain evidence="3 5">FH1-B-B1</strain>
        <strain evidence="2 4">FH1-B-C1</strain>
    </source>
</reference>
<name>A0A2M9ZQ51_9LEPT</name>
<accession>A0A2M9ZQ51</accession>
<dbReference type="AlphaFoldDB" id="A0A2M9ZQ51"/>
<organism evidence="3 5">
    <name type="scientific">Leptospira perolatii</name>
    <dbReference type="NCBI Taxonomy" id="2023191"/>
    <lineage>
        <taxon>Bacteria</taxon>
        <taxon>Pseudomonadati</taxon>
        <taxon>Spirochaetota</taxon>
        <taxon>Spirochaetia</taxon>
        <taxon>Leptospirales</taxon>
        <taxon>Leptospiraceae</taxon>
        <taxon>Leptospira</taxon>
    </lineage>
</organism>
<keyword evidence="1" id="KW-0812">Transmembrane</keyword>
<dbReference type="RefSeq" id="WP_100715337.1">
    <property type="nucleotide sequence ID" value="NZ_NPDY01000028.1"/>
</dbReference>
<keyword evidence="1" id="KW-0472">Membrane</keyword>
<keyword evidence="4" id="KW-1185">Reference proteome</keyword>
<feature type="transmembrane region" description="Helical" evidence="1">
    <location>
        <begin position="6"/>
        <end position="24"/>
    </location>
</feature>
<dbReference type="OrthoDB" id="326768at2"/>
<dbReference type="Proteomes" id="UP000231962">
    <property type="component" value="Unassembled WGS sequence"/>
</dbReference>
<evidence type="ECO:0000313" key="3">
    <source>
        <dbReference type="EMBL" id="PJZ74174.1"/>
    </source>
</evidence>
<dbReference type="EMBL" id="NPDZ01000002">
    <property type="protein sequence ID" value="PJZ74174.1"/>
    <property type="molecule type" value="Genomic_DNA"/>
</dbReference>
<evidence type="ECO:0000313" key="5">
    <source>
        <dbReference type="Proteomes" id="UP000231990"/>
    </source>
</evidence>
<keyword evidence="1" id="KW-1133">Transmembrane helix</keyword>